<dbReference type="Proteomes" id="UP001279410">
    <property type="component" value="Unassembled WGS sequence"/>
</dbReference>
<gene>
    <name evidence="2" type="ORF">AKAME5_001541900</name>
</gene>
<proteinExistence type="predicted"/>
<protein>
    <submittedName>
        <fullName evidence="2">POU domain, class 2, transcription factor 1</fullName>
    </submittedName>
</protein>
<comment type="caution">
    <text evidence="2">The sequence shown here is derived from an EMBL/GenBank/DDBJ whole genome shotgun (WGS) entry which is preliminary data.</text>
</comment>
<reference evidence="2" key="1">
    <citation type="submission" date="2022-08" db="EMBL/GenBank/DDBJ databases">
        <title>Genome sequencing of akame (Lates japonicus).</title>
        <authorList>
            <person name="Hashiguchi Y."/>
            <person name="Takahashi H."/>
        </authorList>
    </citation>
    <scope>NUCLEOTIDE SEQUENCE</scope>
    <source>
        <strain evidence="2">Kochi</strain>
    </source>
</reference>
<keyword evidence="3" id="KW-1185">Reference proteome</keyword>
<feature type="region of interest" description="Disordered" evidence="1">
    <location>
        <begin position="28"/>
        <end position="53"/>
    </location>
</feature>
<accession>A0AAD3N1N8</accession>
<feature type="compositionally biased region" description="Polar residues" evidence="1">
    <location>
        <begin position="28"/>
        <end position="45"/>
    </location>
</feature>
<organism evidence="2 3">
    <name type="scientific">Lates japonicus</name>
    <name type="common">Japanese lates</name>
    <dbReference type="NCBI Taxonomy" id="270547"/>
    <lineage>
        <taxon>Eukaryota</taxon>
        <taxon>Metazoa</taxon>
        <taxon>Chordata</taxon>
        <taxon>Craniata</taxon>
        <taxon>Vertebrata</taxon>
        <taxon>Euteleostomi</taxon>
        <taxon>Actinopterygii</taxon>
        <taxon>Neopterygii</taxon>
        <taxon>Teleostei</taxon>
        <taxon>Neoteleostei</taxon>
        <taxon>Acanthomorphata</taxon>
        <taxon>Carangaria</taxon>
        <taxon>Carangaria incertae sedis</taxon>
        <taxon>Centropomidae</taxon>
        <taxon>Lates</taxon>
    </lineage>
</organism>
<name>A0AAD3N1N8_LATJO</name>
<evidence type="ECO:0000313" key="3">
    <source>
        <dbReference type="Proteomes" id="UP001279410"/>
    </source>
</evidence>
<dbReference type="AlphaFoldDB" id="A0AAD3N1N8"/>
<sequence length="73" mass="7780">MFVPLPVPFVFQRTASDFSAWRLKSSLAPRSSPAQSSDQTASSAVWLSEGRQGRKGPVAAAALSPLCTTTKEI</sequence>
<evidence type="ECO:0000256" key="1">
    <source>
        <dbReference type="SAM" id="MobiDB-lite"/>
    </source>
</evidence>
<dbReference type="EMBL" id="BRZM01000063">
    <property type="protein sequence ID" value="GLD63834.1"/>
    <property type="molecule type" value="Genomic_DNA"/>
</dbReference>
<evidence type="ECO:0000313" key="2">
    <source>
        <dbReference type="EMBL" id="GLD63834.1"/>
    </source>
</evidence>